<reference evidence="2 3" key="1">
    <citation type="journal article" date="2023" name="Plants (Basel)">
        <title>Bridging the Gap: Combining Genomics and Transcriptomics Approaches to Understand Stylosanthes scabra, an Orphan Legume from the Brazilian Caatinga.</title>
        <authorList>
            <person name="Ferreira-Neto J.R.C."/>
            <person name="da Silva M.D."/>
            <person name="Binneck E."/>
            <person name="de Melo N.F."/>
            <person name="da Silva R.H."/>
            <person name="de Melo A.L.T.M."/>
            <person name="Pandolfi V."/>
            <person name="Bustamante F.O."/>
            <person name="Brasileiro-Vidal A.C."/>
            <person name="Benko-Iseppon A.M."/>
        </authorList>
    </citation>
    <scope>NUCLEOTIDE SEQUENCE [LARGE SCALE GENOMIC DNA]</scope>
    <source>
        <tissue evidence="2">Leaves</tissue>
    </source>
</reference>
<organism evidence="2 3">
    <name type="scientific">Stylosanthes scabra</name>
    <dbReference type="NCBI Taxonomy" id="79078"/>
    <lineage>
        <taxon>Eukaryota</taxon>
        <taxon>Viridiplantae</taxon>
        <taxon>Streptophyta</taxon>
        <taxon>Embryophyta</taxon>
        <taxon>Tracheophyta</taxon>
        <taxon>Spermatophyta</taxon>
        <taxon>Magnoliopsida</taxon>
        <taxon>eudicotyledons</taxon>
        <taxon>Gunneridae</taxon>
        <taxon>Pentapetalae</taxon>
        <taxon>rosids</taxon>
        <taxon>fabids</taxon>
        <taxon>Fabales</taxon>
        <taxon>Fabaceae</taxon>
        <taxon>Papilionoideae</taxon>
        <taxon>50 kb inversion clade</taxon>
        <taxon>dalbergioids sensu lato</taxon>
        <taxon>Dalbergieae</taxon>
        <taxon>Pterocarpus clade</taxon>
        <taxon>Stylosanthes</taxon>
    </lineage>
</organism>
<dbReference type="Proteomes" id="UP001341840">
    <property type="component" value="Unassembled WGS sequence"/>
</dbReference>
<name>A0ABU6YVZ5_9FABA</name>
<dbReference type="EMBL" id="JASCZI010243361">
    <property type="protein sequence ID" value="MED6213093.1"/>
    <property type="molecule type" value="Genomic_DNA"/>
</dbReference>
<proteinExistence type="predicted"/>
<evidence type="ECO:0000313" key="3">
    <source>
        <dbReference type="Proteomes" id="UP001341840"/>
    </source>
</evidence>
<feature type="region of interest" description="Disordered" evidence="1">
    <location>
        <begin position="129"/>
        <end position="177"/>
    </location>
</feature>
<feature type="compositionally biased region" description="Basic residues" evidence="1">
    <location>
        <begin position="133"/>
        <end position="153"/>
    </location>
</feature>
<evidence type="ECO:0000313" key="2">
    <source>
        <dbReference type="EMBL" id="MED6213093.1"/>
    </source>
</evidence>
<keyword evidence="3" id="KW-1185">Reference proteome</keyword>
<comment type="caution">
    <text evidence="2">The sequence shown here is derived from an EMBL/GenBank/DDBJ whole genome shotgun (WGS) entry which is preliminary data.</text>
</comment>
<gene>
    <name evidence="2" type="ORF">PIB30_089921</name>
</gene>
<evidence type="ECO:0000256" key="1">
    <source>
        <dbReference type="SAM" id="MobiDB-lite"/>
    </source>
</evidence>
<accession>A0ABU6YVZ5</accession>
<protein>
    <submittedName>
        <fullName evidence="2">Uncharacterized protein</fullName>
    </submittedName>
</protein>
<sequence length="177" mass="20018">MAAENNNAQRRTLGDYTIPSTTSCGSSIMRPTCNGDTSNAIKLRLFPFSLRDKAKQWLNSQPQGSIDVDFINPRSRQVYRIVSSNTTVKENEERKLAEQGTKFGSNSAQSPTHRRGSWRICVLQHEQTTPRHPLIKPRRGHQLSLSTHRRRSPRICVDQQPSAQEQAHSCLDVPQEA</sequence>